<dbReference type="Proteomes" id="UP001150581">
    <property type="component" value="Unassembled WGS sequence"/>
</dbReference>
<protein>
    <submittedName>
        <fullName evidence="1">Cysteine protease</fullName>
    </submittedName>
</protein>
<sequence>MGGYDFPGSNSSTDLHVLTGWVPEHVFVHDAGFDAGATWARLADGARRGTVLATIATGEIGAAAAGALGLVPAHAYAVLDVREACGERLLKLKNPWSALRWTGRFSPDDAARWTPALMRALGYDPAAEREDCGLFWIDYASVCQHFDAIHLNWDPRAFAHSAAMHFEWAAGAGPQQALYDFSGNPQFTVTVGGGSKAEAKCSSAQGAAEPATVWALLSKHLLKTAPNGDFIALHVYAGGQRIYEPRGALLIGEYANAPHVLVRLSAAAGARYTLVVAQRDKTASLFFTLRLFGDAALQLSRAPQPAFSEAVQGQWGSASAGGNSAAPRYLDNPQYRLTVAARASGVVALRAAQPHAVNVRVFRTGFLVTRVLEANTVASSGKYRARFCTCALDALEPGSYTLVASTFEPFLFSRFTLAVGLDAPFALAPIAREGAGMRLRELHGRWTPGAPPPRFLVQPPPGCSVLVRLQTPRADPLPLVSVAIFEAGAAEPCASSGSFANSPQGVATQPTRIGGADYLVVPAAWGH</sequence>
<comment type="caution">
    <text evidence="1">The sequence shown here is derived from an EMBL/GenBank/DDBJ whole genome shotgun (WGS) entry which is preliminary data.</text>
</comment>
<evidence type="ECO:0000313" key="2">
    <source>
        <dbReference type="Proteomes" id="UP001150581"/>
    </source>
</evidence>
<keyword evidence="1" id="KW-0645">Protease</keyword>
<name>A0ACC1HX64_9FUNG</name>
<feature type="non-terminal residue" evidence="1">
    <location>
        <position position="527"/>
    </location>
</feature>
<organism evidence="1 2">
    <name type="scientific">Kickxella alabastrina</name>
    <dbReference type="NCBI Taxonomy" id="61397"/>
    <lineage>
        <taxon>Eukaryota</taxon>
        <taxon>Fungi</taxon>
        <taxon>Fungi incertae sedis</taxon>
        <taxon>Zoopagomycota</taxon>
        <taxon>Kickxellomycotina</taxon>
        <taxon>Kickxellomycetes</taxon>
        <taxon>Kickxellales</taxon>
        <taxon>Kickxellaceae</taxon>
        <taxon>Kickxella</taxon>
    </lineage>
</organism>
<keyword evidence="1" id="KW-0378">Hydrolase</keyword>
<reference evidence="1" key="1">
    <citation type="submission" date="2022-07" db="EMBL/GenBank/DDBJ databases">
        <title>Phylogenomic reconstructions and comparative analyses of Kickxellomycotina fungi.</title>
        <authorList>
            <person name="Reynolds N.K."/>
            <person name="Stajich J.E."/>
            <person name="Barry K."/>
            <person name="Grigoriev I.V."/>
            <person name="Crous P."/>
            <person name="Smith M.E."/>
        </authorList>
    </citation>
    <scope>NUCLEOTIDE SEQUENCE</scope>
    <source>
        <strain evidence="1">Benny 63K</strain>
    </source>
</reference>
<evidence type="ECO:0000313" key="1">
    <source>
        <dbReference type="EMBL" id="KAJ1879878.1"/>
    </source>
</evidence>
<accession>A0ACC1HX64</accession>
<keyword evidence="2" id="KW-1185">Reference proteome</keyword>
<gene>
    <name evidence="1" type="primary">RIM13_3</name>
    <name evidence="1" type="ORF">LPJ66_011605</name>
</gene>
<dbReference type="EMBL" id="JANBPG010003642">
    <property type="protein sequence ID" value="KAJ1879878.1"/>
    <property type="molecule type" value="Genomic_DNA"/>
</dbReference>
<proteinExistence type="predicted"/>